<comment type="caution">
    <text evidence="2">The sequence shown here is derived from an EMBL/GenBank/DDBJ whole genome shotgun (WGS) entry which is preliminary data.</text>
</comment>
<reference evidence="2 3" key="1">
    <citation type="journal article" date="2017" name="Syst. Appl. Microbiol.">
        <title>Lebetimonas natsushimae sp. nov., a novel strictly anaerobic, moderately thermophilic chemoautotroph isolated from a deep-sea hydrothermal vent polychaete nest in the Mid-Okinawa Trough.</title>
        <authorList>
            <person name="Nagata R."/>
            <person name="Takaki Y."/>
            <person name="Tame A."/>
            <person name="Nunoura T."/>
            <person name="Muto H."/>
            <person name="Mino S."/>
            <person name="Sawayama S."/>
            <person name="Takai K."/>
            <person name="Nakagawa S."/>
        </authorList>
    </citation>
    <scope>NUCLEOTIDE SEQUENCE [LARGE SCALE GENOMIC DNA]</scope>
    <source>
        <strain evidence="2 3">HS1857</strain>
    </source>
</reference>
<proteinExistence type="predicted"/>
<keyword evidence="1" id="KW-0472">Membrane</keyword>
<dbReference type="Proteomes" id="UP000217944">
    <property type="component" value="Unassembled WGS sequence"/>
</dbReference>
<protein>
    <recommendedName>
        <fullName evidence="4">DUF2393 domain-containing protein</fullName>
    </recommendedName>
</protein>
<keyword evidence="3" id="KW-1185">Reference proteome</keyword>
<name>A0A292YEE2_9BACT</name>
<dbReference type="Pfam" id="PF09624">
    <property type="entry name" value="DUF2393"/>
    <property type="match status" value="1"/>
</dbReference>
<feature type="transmembrane region" description="Helical" evidence="1">
    <location>
        <begin position="38"/>
        <end position="60"/>
    </location>
</feature>
<evidence type="ECO:0000256" key="1">
    <source>
        <dbReference type="SAM" id="Phobius"/>
    </source>
</evidence>
<dbReference type="OrthoDB" id="5372773at2"/>
<feature type="transmembrane region" description="Helical" evidence="1">
    <location>
        <begin position="7"/>
        <end position="26"/>
    </location>
</feature>
<dbReference type="RefSeq" id="WP_096258905.1">
    <property type="nucleotide sequence ID" value="NZ_BDME01000002.1"/>
</dbReference>
<accession>A0A292YEE2</accession>
<evidence type="ECO:0008006" key="4">
    <source>
        <dbReference type="Google" id="ProtNLM"/>
    </source>
</evidence>
<organism evidence="2 3">
    <name type="scientific">Lebetimonas natsushimae</name>
    <dbReference type="NCBI Taxonomy" id="1936991"/>
    <lineage>
        <taxon>Bacteria</taxon>
        <taxon>Pseudomonadati</taxon>
        <taxon>Campylobacterota</taxon>
        <taxon>Epsilonproteobacteria</taxon>
        <taxon>Nautiliales</taxon>
        <taxon>Nautiliaceae</taxon>
        <taxon>Lebetimonas</taxon>
    </lineage>
</organism>
<keyword evidence="1" id="KW-1133">Transmembrane helix</keyword>
<keyword evidence="1" id="KW-0812">Transmembrane</keyword>
<gene>
    <name evidence="2" type="ORF">LNAT_P0948</name>
</gene>
<evidence type="ECO:0000313" key="3">
    <source>
        <dbReference type="Proteomes" id="UP000217944"/>
    </source>
</evidence>
<dbReference type="EMBL" id="BDME01000002">
    <property type="protein sequence ID" value="GAX87651.1"/>
    <property type="molecule type" value="Genomic_DNA"/>
</dbReference>
<dbReference type="AlphaFoldDB" id="A0A292YEE2"/>
<evidence type="ECO:0000313" key="2">
    <source>
        <dbReference type="EMBL" id="GAX87651.1"/>
    </source>
</evidence>
<dbReference type="InterPro" id="IPR013417">
    <property type="entry name" value="CHP02588"/>
</dbReference>
<sequence>MIPYFTILHWLTLSFFLILFIFLTFLSLKAANNNVKLLISMIFASFLVTSFGTVLGIIVLEKYTKKAVLLDVKSRRVFLNETLVVKGRVKNIGKFKINYCKLEIKLVNNGWGGKIQKGTFFKPGGLSIFGSKEEKKQKPNTIKVTRIIIRGGLFPGEIKNFSAIVPYPPYFSNTYINYKLYCH</sequence>